<feature type="non-terminal residue" evidence="1">
    <location>
        <position position="136"/>
    </location>
</feature>
<proteinExistence type="predicted"/>
<evidence type="ECO:0000313" key="2">
    <source>
        <dbReference type="Proteomes" id="UP000054270"/>
    </source>
</evidence>
<dbReference type="AlphaFoldDB" id="A0A0D2LVI7"/>
<dbReference type="STRING" id="945553.A0A0D2LVI7"/>
<dbReference type="OMA" id="TIWLTIC"/>
<accession>A0A0D2LVI7</accession>
<protein>
    <submittedName>
        <fullName evidence="1">Uncharacterized protein</fullName>
    </submittedName>
</protein>
<reference evidence="2" key="1">
    <citation type="submission" date="2014-04" db="EMBL/GenBank/DDBJ databases">
        <title>Evolutionary Origins and Diversification of the Mycorrhizal Mutualists.</title>
        <authorList>
            <consortium name="DOE Joint Genome Institute"/>
            <consortium name="Mycorrhizal Genomics Consortium"/>
            <person name="Kohler A."/>
            <person name="Kuo A."/>
            <person name="Nagy L.G."/>
            <person name="Floudas D."/>
            <person name="Copeland A."/>
            <person name="Barry K.W."/>
            <person name="Cichocki N."/>
            <person name="Veneault-Fourrey C."/>
            <person name="LaButti K."/>
            <person name="Lindquist E.A."/>
            <person name="Lipzen A."/>
            <person name="Lundell T."/>
            <person name="Morin E."/>
            <person name="Murat C."/>
            <person name="Riley R."/>
            <person name="Ohm R."/>
            <person name="Sun H."/>
            <person name="Tunlid A."/>
            <person name="Henrissat B."/>
            <person name="Grigoriev I.V."/>
            <person name="Hibbett D.S."/>
            <person name="Martin F."/>
        </authorList>
    </citation>
    <scope>NUCLEOTIDE SEQUENCE [LARGE SCALE GENOMIC DNA]</scope>
    <source>
        <strain evidence="2">FD-334 SS-4</strain>
    </source>
</reference>
<dbReference type="Proteomes" id="UP000054270">
    <property type="component" value="Unassembled WGS sequence"/>
</dbReference>
<dbReference type="OrthoDB" id="3015170at2759"/>
<dbReference type="Pfam" id="PF14223">
    <property type="entry name" value="Retrotran_gag_2"/>
    <property type="match status" value="1"/>
</dbReference>
<organism evidence="1 2">
    <name type="scientific">Hypholoma sublateritium (strain FD-334 SS-4)</name>
    <dbReference type="NCBI Taxonomy" id="945553"/>
    <lineage>
        <taxon>Eukaryota</taxon>
        <taxon>Fungi</taxon>
        <taxon>Dikarya</taxon>
        <taxon>Basidiomycota</taxon>
        <taxon>Agaricomycotina</taxon>
        <taxon>Agaricomycetes</taxon>
        <taxon>Agaricomycetidae</taxon>
        <taxon>Agaricales</taxon>
        <taxon>Agaricineae</taxon>
        <taxon>Strophariaceae</taxon>
        <taxon>Hypholoma</taxon>
    </lineage>
</organism>
<evidence type="ECO:0000313" key="1">
    <source>
        <dbReference type="EMBL" id="KJA14868.1"/>
    </source>
</evidence>
<keyword evidence="2" id="KW-1185">Reference proteome</keyword>
<dbReference type="EMBL" id="KN817662">
    <property type="protein sequence ID" value="KJA14868.1"/>
    <property type="molecule type" value="Genomic_DNA"/>
</dbReference>
<sequence length="136" mass="15115">MGPDSTMTTLSTLKVLDIPKLAEDGGNWGSYKERVLNHLTSKGLARHIRGTAQQPVGIVKMDGKFYRSDADLSASDRKALTSEEIETIEGDLDTWEIKQAQAREIIYATVSKTTYGQIKSCVTVNELWEKLSSIHE</sequence>
<gene>
    <name evidence="1" type="ORF">HYPSUDRAFT_121525</name>
</gene>
<name>A0A0D2LVI7_HYPSF</name>